<dbReference type="Proteomes" id="UP000295391">
    <property type="component" value="Unassembled WGS sequence"/>
</dbReference>
<protein>
    <recommendedName>
        <fullName evidence="3">Glycosyl transferase family 2</fullName>
    </recommendedName>
</protein>
<evidence type="ECO:0000313" key="1">
    <source>
        <dbReference type="EMBL" id="TDQ64520.1"/>
    </source>
</evidence>
<comment type="caution">
    <text evidence="1">The sequence shown here is derived from an EMBL/GenBank/DDBJ whole genome shotgun (WGS) entry which is preliminary data.</text>
</comment>
<name>A0A4R6VQF5_9HYPH</name>
<keyword evidence="2" id="KW-1185">Reference proteome</keyword>
<organism evidence="1 2">
    <name type="scientific">Maritalea mobilis</name>
    <dbReference type="NCBI Taxonomy" id="483324"/>
    <lineage>
        <taxon>Bacteria</taxon>
        <taxon>Pseudomonadati</taxon>
        <taxon>Pseudomonadota</taxon>
        <taxon>Alphaproteobacteria</taxon>
        <taxon>Hyphomicrobiales</taxon>
        <taxon>Devosiaceae</taxon>
        <taxon>Maritalea</taxon>
    </lineage>
</organism>
<dbReference type="AlphaFoldDB" id="A0A4R6VQF5"/>
<reference evidence="1 2" key="1">
    <citation type="submission" date="2019-03" db="EMBL/GenBank/DDBJ databases">
        <title>Genomic Encyclopedia of Type Strains, Phase III (KMG-III): the genomes of soil and plant-associated and newly described type strains.</title>
        <authorList>
            <person name="Whitman W."/>
        </authorList>
    </citation>
    <scope>NUCLEOTIDE SEQUENCE [LARGE SCALE GENOMIC DNA]</scope>
    <source>
        <strain evidence="1 2">CGMCC 1.7002</strain>
    </source>
</reference>
<sequence length="395" mass="45280">MIIEPNPVFFDANGDLARQPEQPDLARPEDFWEGFDQFGLFYDVFRDVDGKRVWFVGPDPKNLVGSLKSCTVTGKQSGYVTKFEIVVGHENLAACVELPKIDKQFTLNIAGQQIEGKIGENLCDLFKDKRVLLTLNKDNELSWIKDWATFYAKEHGADAVCIFDNGSSAYDVSDIAEALERLPNISIVQVVRWPYIFGVMDKIGQENGLNQNVRFAQPPIYPSFFLRFGQKAASILNVDIDELVLSSSGKSIFAEAEKRFFGNVKFDRFLVENIRGENEAKPKSDFLGYHYRNKSQLGRQDHLRKWAIAPRKLRMTRKALMPWTHRVYGALNPYPVAKDFKCYHFAGINTGWRAKTQKGEWAEWQHKRHIAGSYDPKKHVKDEFLAKKLNEIFGQ</sequence>
<dbReference type="EMBL" id="SNYR01000002">
    <property type="protein sequence ID" value="TDQ64520.1"/>
    <property type="molecule type" value="Genomic_DNA"/>
</dbReference>
<evidence type="ECO:0000313" key="2">
    <source>
        <dbReference type="Proteomes" id="UP000295391"/>
    </source>
</evidence>
<accession>A0A4R6VQF5</accession>
<evidence type="ECO:0008006" key="3">
    <source>
        <dbReference type="Google" id="ProtNLM"/>
    </source>
</evidence>
<proteinExistence type="predicted"/>
<dbReference type="RefSeq" id="WP_133573112.1">
    <property type="nucleotide sequence ID" value="NZ_SNYR01000002.1"/>
</dbReference>
<gene>
    <name evidence="1" type="ORF">ATL17_2540</name>
</gene>
<dbReference type="OrthoDB" id="4405067at2"/>